<reference evidence="1 2" key="1">
    <citation type="submission" date="2020-02" db="EMBL/GenBank/DDBJ databases">
        <title>Genome sequence of strain CCNWXJ40-4.</title>
        <authorList>
            <person name="Gao J."/>
            <person name="Sun J."/>
        </authorList>
    </citation>
    <scope>NUCLEOTIDE SEQUENCE [LARGE SCALE GENOMIC DNA]</scope>
    <source>
        <strain evidence="1 2">CCNWXJ 40-4</strain>
    </source>
</reference>
<feature type="non-terminal residue" evidence="1">
    <location>
        <position position="256"/>
    </location>
</feature>
<name>A0A6G4WN50_9HYPH</name>
<dbReference type="Proteomes" id="UP001642900">
    <property type="component" value="Unassembled WGS sequence"/>
</dbReference>
<accession>A0A6G4WN50</accession>
<comment type="caution">
    <text evidence="1">The sequence shown here is derived from an EMBL/GenBank/DDBJ whole genome shotgun (WGS) entry which is preliminary data.</text>
</comment>
<protein>
    <submittedName>
        <fullName evidence="1">Uncharacterized protein</fullName>
    </submittedName>
</protein>
<organism evidence="1 2">
    <name type="scientific">Allomesorhizobium camelthorni</name>
    <dbReference type="NCBI Taxonomy" id="475069"/>
    <lineage>
        <taxon>Bacteria</taxon>
        <taxon>Pseudomonadati</taxon>
        <taxon>Pseudomonadota</taxon>
        <taxon>Alphaproteobacteria</taxon>
        <taxon>Hyphomicrobiales</taxon>
        <taxon>Phyllobacteriaceae</taxon>
        <taxon>Allomesorhizobium</taxon>
    </lineage>
</organism>
<evidence type="ECO:0000313" key="2">
    <source>
        <dbReference type="Proteomes" id="UP001642900"/>
    </source>
</evidence>
<dbReference type="RefSeq" id="WP_165034563.1">
    <property type="nucleotide sequence ID" value="NZ_JAAKZF010000268.1"/>
</dbReference>
<sequence length="256" mass="28816">MPSGYSSGRSSIEREIAANSMRFYEDWLADLVDNAKHLSKDKLHVESFARLSALNGVISVVSASFDPESRKFLLEAQNDAVLSHVGATFGSWRLSLQSLRSFAENSLCALYYVSHPIELKLWERGKYRIGFRDLAKFMSSHPDLEGYDCAVSSVNDLEKEYAELSKAVHGSAKTFRMTDSVSDILLWDRANGKFGKWTTRQRNTISCVVVILLALFDKSFQGAQHLEIRRSLNFVLSATKAKLVSDQIKINIPKVR</sequence>
<dbReference type="EMBL" id="JAAKZF010000268">
    <property type="protein sequence ID" value="NGO56245.1"/>
    <property type="molecule type" value="Genomic_DNA"/>
</dbReference>
<keyword evidence="2" id="KW-1185">Reference proteome</keyword>
<evidence type="ECO:0000313" key="1">
    <source>
        <dbReference type="EMBL" id="NGO56245.1"/>
    </source>
</evidence>
<proteinExistence type="predicted"/>
<dbReference type="AlphaFoldDB" id="A0A6G4WN50"/>
<gene>
    <name evidence="1" type="ORF">G6N73_35805</name>
</gene>